<keyword evidence="2" id="KW-1133">Transmembrane helix</keyword>
<evidence type="ECO:0000256" key="1">
    <source>
        <dbReference type="SAM" id="Coils"/>
    </source>
</evidence>
<reference evidence="4 5" key="1">
    <citation type="journal article" date="2019" name="Microbiol. Resour. Announc.">
        <title>Complete Genome Sequences of Three Mycoplasma anserisalpingitis (Mycoplasma sp. 1220) Strains.</title>
        <authorList>
            <person name="Grozner D."/>
            <person name="Forro B."/>
            <person name="Kovacs A.B."/>
            <person name="Marton S."/>
            <person name="Banyai K."/>
            <person name="Kreizinger Z."/>
            <person name="Sulyok K.M."/>
            <person name="Gyuranecz M."/>
        </authorList>
    </citation>
    <scope>NUCLEOTIDE SEQUENCE [LARGE SCALE GENOMIC DNA]</scope>
    <source>
        <strain evidence="4 5">ATCC:BAA-2147</strain>
    </source>
</reference>
<dbReference type="KEGG" id="mans:FRW55_00710"/>
<sequence length="535" mass="61483">MKKINKLILKTGAIVSMPVVPVIALSATTNNQEDSNKNIQNFINSSSLLSAQYMDLIELSIHFNNASSSNQKVQTFVLSFLNQNQDIWQKIQTRNFSNDDYKNALNKFKNHVVEVTKNGATKLFDGSRKRVDSLEEIAQTYNLNGYLRFYKSIKTDDSIKLEYTNANNETQFINFTGLNNIEKTSSTPEQILEKIRYSVYSLSKISPILEHAFYLDFIDKTLSRANENEKLSTDLEAYLKDNLFTINDKDMVDGTFEQLKETYANDPEKLDKIKNAQSNLNKFVLNIIDDKTPEKANQAQKFVSDDLSTYTSKINELDKALLNKIFGDINLSSLYPHGKFSESELSDTYKTSSLAFTIANSELVWRMTLKADDYKQKYEELKAYTDKLEDYKDNLQELNDKLNRELTNKDNQLVAKDNQNKNLTNTLIEIRKENNKLSDENTSLKNTNNTLVAENDKLKSENQKNSENIKEKENQLVESQNRLNRVNTQNQELVKANTTKNVIWIIFLIIALILAGLLGFTLIKMKKMKNQLKAK</sequence>
<feature type="signal peptide" evidence="3">
    <location>
        <begin position="1"/>
        <end position="24"/>
    </location>
</feature>
<organism evidence="4 5">
    <name type="scientific">Mycoplasma anserisalpingitidis</name>
    <dbReference type="NCBI Taxonomy" id="519450"/>
    <lineage>
        <taxon>Bacteria</taxon>
        <taxon>Bacillati</taxon>
        <taxon>Mycoplasmatota</taxon>
        <taxon>Mollicutes</taxon>
        <taxon>Mycoplasmataceae</taxon>
        <taxon>Mycoplasma</taxon>
    </lineage>
</organism>
<keyword evidence="1" id="KW-0175">Coiled coil</keyword>
<feature type="transmembrane region" description="Helical" evidence="2">
    <location>
        <begin position="502"/>
        <end position="523"/>
    </location>
</feature>
<dbReference type="EMBL" id="CP042295">
    <property type="protein sequence ID" value="QDY86689.1"/>
    <property type="molecule type" value="Genomic_DNA"/>
</dbReference>
<proteinExistence type="predicted"/>
<protein>
    <submittedName>
        <fullName evidence="4">Uncharacterized protein</fullName>
    </submittedName>
</protein>
<evidence type="ECO:0000256" key="3">
    <source>
        <dbReference type="SAM" id="SignalP"/>
    </source>
</evidence>
<dbReference type="AlphaFoldDB" id="A0A5B8JWT5"/>
<name>A0A5B8JWT5_9MOLU</name>
<gene>
    <name evidence="4" type="ORF">FRW55_00710</name>
</gene>
<keyword evidence="5" id="KW-1185">Reference proteome</keyword>
<feature type="chain" id="PRO_5022945755" evidence="3">
    <location>
        <begin position="25"/>
        <end position="535"/>
    </location>
</feature>
<feature type="coiled-coil region" evidence="1">
    <location>
        <begin position="374"/>
        <end position="496"/>
    </location>
</feature>
<keyword evidence="2" id="KW-0472">Membrane</keyword>
<evidence type="ECO:0000313" key="4">
    <source>
        <dbReference type="EMBL" id="QDY86689.1"/>
    </source>
</evidence>
<keyword evidence="3" id="KW-0732">Signal</keyword>
<dbReference type="Proteomes" id="UP000318927">
    <property type="component" value="Chromosome"/>
</dbReference>
<keyword evidence="2" id="KW-0812">Transmembrane</keyword>
<evidence type="ECO:0000313" key="5">
    <source>
        <dbReference type="Proteomes" id="UP000318927"/>
    </source>
</evidence>
<dbReference type="RefSeq" id="WP_146368311.1">
    <property type="nucleotide sequence ID" value="NZ_CP042295.1"/>
</dbReference>
<evidence type="ECO:0000256" key="2">
    <source>
        <dbReference type="SAM" id="Phobius"/>
    </source>
</evidence>
<dbReference type="OrthoDB" id="400659at2"/>
<accession>A0A5B8JWT5</accession>